<keyword evidence="3" id="KW-1185">Reference proteome</keyword>
<reference evidence="2 3" key="1">
    <citation type="submission" date="2016-11" db="EMBL/GenBank/DDBJ databases">
        <authorList>
            <person name="Manzoor S."/>
        </authorList>
    </citation>
    <scope>NUCLEOTIDE SEQUENCE [LARGE SCALE GENOMIC DNA]</scope>
    <source>
        <strain evidence="2">Clostridium ultunense strain Esp</strain>
    </source>
</reference>
<dbReference type="Gene3D" id="3.30.70.1290">
    <property type="entry name" value="Transposase IS200-like"/>
    <property type="match status" value="1"/>
</dbReference>
<dbReference type="Pfam" id="PF01797">
    <property type="entry name" value="Y1_Tnp"/>
    <property type="match status" value="1"/>
</dbReference>
<dbReference type="InterPro" id="IPR036515">
    <property type="entry name" value="Transposase_17_sf"/>
</dbReference>
<dbReference type="InterPro" id="IPR002686">
    <property type="entry name" value="Transposase_17"/>
</dbReference>
<organism evidence="2 3">
    <name type="scientific">[Clostridium] ultunense Esp</name>
    <dbReference type="NCBI Taxonomy" id="1288971"/>
    <lineage>
        <taxon>Bacteria</taxon>
        <taxon>Bacillati</taxon>
        <taxon>Bacillota</taxon>
        <taxon>Tissierellia</taxon>
        <taxon>Tissierellales</taxon>
        <taxon>Tepidimicrobiaceae</taxon>
        <taxon>Schnuerera</taxon>
    </lineage>
</organism>
<protein>
    <recommendedName>
        <fullName evidence="1">Transposase IS200-like domain-containing protein</fullName>
    </recommendedName>
</protein>
<feature type="domain" description="Transposase IS200-like" evidence="1">
    <location>
        <begin position="9"/>
        <end position="123"/>
    </location>
</feature>
<evidence type="ECO:0000259" key="1">
    <source>
        <dbReference type="SMART" id="SM01321"/>
    </source>
</evidence>
<dbReference type="EMBL" id="LT669839">
    <property type="protein sequence ID" value="SHD76390.1"/>
    <property type="molecule type" value="Genomic_DNA"/>
</dbReference>
<dbReference type="AlphaFoldDB" id="A0A1M4PLQ7"/>
<dbReference type="GO" id="GO:0006313">
    <property type="term" value="P:DNA transposition"/>
    <property type="evidence" value="ECO:0007669"/>
    <property type="project" value="InterPro"/>
</dbReference>
<sequence length="280" mass="33149">MGRRPRIEYYGAIYHIIQRGNDRLPVFKQDKDKVVLLEILSEAKEIYDFKIYAYAIMNNHYHFLIQTFNIPISTIMHNINTRYAKYYNRKMDRTGPVFKGRYTSVLIQDESYLLELVRYIHNNPVAANICNSMEEYKWSSDVFYRMNIGNMVDIDVLLDTLSLDRKESLTKYVELMDQEISNYENLKNFYEGNGIIGSQAFIRSFEKTKKDEKMDLDEILKVACPTEYEFNLIKNGSRKRYLTKYKIKYIELGKKEGYTYYQIGENIGVSGTSTRNILKK</sequence>
<name>A0A1M4PLQ7_9FIRM</name>
<dbReference type="SUPFAM" id="SSF143422">
    <property type="entry name" value="Transposase IS200-like"/>
    <property type="match status" value="1"/>
</dbReference>
<dbReference type="Proteomes" id="UP000245423">
    <property type="component" value="Chromosome 1"/>
</dbReference>
<evidence type="ECO:0000313" key="3">
    <source>
        <dbReference type="Proteomes" id="UP000245423"/>
    </source>
</evidence>
<dbReference type="RefSeq" id="WP_109840503.1">
    <property type="nucleotide sequence ID" value="NZ_LT669839.1"/>
</dbReference>
<proteinExistence type="predicted"/>
<dbReference type="GO" id="GO:0003677">
    <property type="term" value="F:DNA binding"/>
    <property type="evidence" value="ECO:0007669"/>
    <property type="project" value="InterPro"/>
</dbReference>
<dbReference type="PANTHER" id="PTHR34322:SF2">
    <property type="entry name" value="TRANSPOSASE IS200-LIKE DOMAIN-CONTAINING PROTEIN"/>
    <property type="match status" value="1"/>
</dbReference>
<evidence type="ECO:0000313" key="2">
    <source>
        <dbReference type="EMBL" id="SHD76390.1"/>
    </source>
</evidence>
<accession>A0A1M4PLQ7</accession>
<dbReference type="SMART" id="SM01321">
    <property type="entry name" value="Y1_Tnp"/>
    <property type="match status" value="1"/>
</dbReference>
<dbReference type="GO" id="GO:0004803">
    <property type="term" value="F:transposase activity"/>
    <property type="evidence" value="ECO:0007669"/>
    <property type="project" value="InterPro"/>
</dbReference>
<dbReference type="PANTHER" id="PTHR34322">
    <property type="entry name" value="TRANSPOSASE, Y1_TNP DOMAIN-CONTAINING"/>
    <property type="match status" value="1"/>
</dbReference>
<gene>
    <name evidence="2" type="ORF">CUESP1_1014</name>
</gene>
<dbReference type="OrthoDB" id="9788881at2"/>